<feature type="transmembrane region" description="Helical" evidence="2">
    <location>
        <begin position="386"/>
        <end position="408"/>
    </location>
</feature>
<dbReference type="GO" id="GO:0016020">
    <property type="term" value="C:membrane"/>
    <property type="evidence" value="ECO:0007669"/>
    <property type="project" value="TreeGrafter"/>
</dbReference>
<feature type="domain" description="DUF3533" evidence="3">
    <location>
        <begin position="80"/>
        <end position="466"/>
    </location>
</feature>
<dbReference type="STRING" id="45357.A0A2V1ARS9"/>
<dbReference type="GeneID" id="37007565"/>
<organism evidence="4 5">
    <name type="scientific">Candidozyma haemuli</name>
    <dbReference type="NCBI Taxonomy" id="45357"/>
    <lineage>
        <taxon>Eukaryota</taxon>
        <taxon>Fungi</taxon>
        <taxon>Dikarya</taxon>
        <taxon>Ascomycota</taxon>
        <taxon>Saccharomycotina</taxon>
        <taxon>Pichiomycetes</taxon>
        <taxon>Metschnikowiaceae</taxon>
        <taxon>Candidozyma</taxon>
    </lineage>
</organism>
<feature type="compositionally biased region" description="Basic and acidic residues" evidence="1">
    <location>
        <begin position="493"/>
        <end position="502"/>
    </location>
</feature>
<dbReference type="AlphaFoldDB" id="A0A2V1ARS9"/>
<comment type="caution">
    <text evidence="4">The sequence shown here is derived from an EMBL/GenBank/DDBJ whole genome shotgun (WGS) entry which is preliminary data.</text>
</comment>
<dbReference type="PANTHER" id="PTHR34814:SF1">
    <property type="entry name" value="NITROSOGUANIDINE RESISTANCE PROTEIN SNG1"/>
    <property type="match status" value="1"/>
</dbReference>
<dbReference type="InterPro" id="IPR053001">
    <property type="entry name" value="MNNG_permease-like"/>
</dbReference>
<dbReference type="EMBL" id="PKFO01000003">
    <property type="protein sequence ID" value="PVH20444.1"/>
    <property type="molecule type" value="Genomic_DNA"/>
</dbReference>
<feature type="transmembrane region" description="Helical" evidence="2">
    <location>
        <begin position="74"/>
        <end position="96"/>
    </location>
</feature>
<dbReference type="OrthoDB" id="2140105at2759"/>
<proteinExistence type="predicted"/>
<feature type="transmembrane region" description="Helical" evidence="2">
    <location>
        <begin position="327"/>
        <end position="348"/>
    </location>
</feature>
<evidence type="ECO:0000259" key="3">
    <source>
        <dbReference type="Pfam" id="PF12051"/>
    </source>
</evidence>
<dbReference type="InterPro" id="IPR022703">
    <property type="entry name" value="DUF3533"/>
</dbReference>
<feature type="region of interest" description="Disordered" evidence="1">
    <location>
        <begin position="493"/>
        <end position="514"/>
    </location>
</feature>
<feature type="region of interest" description="Disordered" evidence="1">
    <location>
        <begin position="1"/>
        <end position="42"/>
    </location>
</feature>
<feature type="transmembrane region" description="Helical" evidence="2">
    <location>
        <begin position="286"/>
        <end position="306"/>
    </location>
</feature>
<feature type="compositionally biased region" description="Low complexity" evidence="1">
    <location>
        <begin position="16"/>
        <end position="26"/>
    </location>
</feature>
<name>A0A2V1ARS9_9ASCO</name>
<dbReference type="VEuPathDB" id="FungiDB:CXQ85_002234"/>
<keyword evidence="5" id="KW-1185">Reference proteome</keyword>
<reference evidence="4 5" key="1">
    <citation type="submission" date="2017-12" db="EMBL/GenBank/DDBJ databases">
        <title>Genome Sequence of a Multidrug-Resistant Candida haemulonii Isolate from a Patient with Chronic Leg Ulcers in Israel.</title>
        <authorList>
            <person name="Chow N.A."/>
            <person name="Gade L."/>
            <person name="Batra D."/>
            <person name="Rowe L.A."/>
            <person name="Ben-Ami R."/>
            <person name="Loparev V.N."/>
            <person name="Litvintseva A.P."/>
        </authorList>
    </citation>
    <scope>NUCLEOTIDE SEQUENCE [LARGE SCALE GENOMIC DNA]</scope>
    <source>
        <strain evidence="4 5">B11899</strain>
    </source>
</reference>
<dbReference type="RefSeq" id="XP_025341384.1">
    <property type="nucleotide sequence ID" value="XM_025485919.1"/>
</dbReference>
<keyword evidence="2" id="KW-1133">Transmembrane helix</keyword>
<feature type="transmembrane region" description="Helical" evidence="2">
    <location>
        <begin position="360"/>
        <end position="379"/>
    </location>
</feature>
<gene>
    <name evidence="4" type="ORF">CXQ85_002234</name>
</gene>
<protein>
    <recommendedName>
        <fullName evidence="3">DUF3533 domain-containing protein</fullName>
    </recommendedName>
</protein>
<keyword evidence="2" id="KW-0472">Membrane</keyword>
<evidence type="ECO:0000256" key="2">
    <source>
        <dbReference type="SAM" id="Phobius"/>
    </source>
</evidence>
<evidence type="ECO:0000313" key="4">
    <source>
        <dbReference type="EMBL" id="PVH20444.1"/>
    </source>
</evidence>
<accession>A0A2V1ARS9</accession>
<feature type="compositionally biased region" description="Polar residues" evidence="1">
    <location>
        <begin position="503"/>
        <end position="514"/>
    </location>
</feature>
<feature type="transmembrane region" description="Helical" evidence="2">
    <location>
        <begin position="455"/>
        <end position="476"/>
    </location>
</feature>
<evidence type="ECO:0000313" key="5">
    <source>
        <dbReference type="Proteomes" id="UP000244309"/>
    </source>
</evidence>
<dbReference type="Pfam" id="PF12051">
    <property type="entry name" value="DUF3533"/>
    <property type="match status" value="1"/>
</dbReference>
<sequence>MSQPEHYLSEPKESAESLSAISSAPSRDMEVNEFRGEADENADLERSPTMLQRVQTQLSFFNDRLKEPRKSLAIRYLMVYAIMGFLILGIFSIYWATGFERNERYHRLRMLVVIEDENVVGGTQPVIGNTLRQILESPQAENLGGWLIQDNAEFNETASSHDNTIWEEVMRQVHHEEYWAGIYVRSGASNDFKNAIINGDTSYNVSRETVRVYYETGRDMMSMNSYVTPNVLRISQQMASNSSNVVTSLMDGEDTSNIFSNPNSLYVASTPIQFSMEDGRPWNDPVLFAPSQVGLIYVIILTFFAFNFFNDIHSTVARLGIKPIHLVLYRALSSIMSFFIISLIYSLVTLAFQVDFTKTFGHSGFLVYWMTNFLTMWAVGAMNEVMAMWCIMFYPPLLGFWMLFWVIINISPTFTPMAILPKFYRYGYGLPIHASYEITKVIFFDTYKGAMGRNYGILVAWDAIATVLLVLTFKVFGKTMGAKARAEREKIKAEVREEDKQNEPISNIPNERQN</sequence>
<feature type="compositionally biased region" description="Basic and acidic residues" evidence="1">
    <location>
        <begin position="27"/>
        <end position="42"/>
    </location>
</feature>
<evidence type="ECO:0000256" key="1">
    <source>
        <dbReference type="SAM" id="MobiDB-lite"/>
    </source>
</evidence>
<dbReference type="PANTHER" id="PTHR34814">
    <property type="entry name" value="NITROSOGUANIDINE RESISTANCE PROTEIN SNG1"/>
    <property type="match status" value="1"/>
</dbReference>
<dbReference type="Proteomes" id="UP000244309">
    <property type="component" value="Unassembled WGS sequence"/>
</dbReference>
<keyword evidence="2" id="KW-0812">Transmembrane</keyword>